<keyword evidence="1" id="KW-0378">Hydrolase</keyword>
<feature type="signal peptide" evidence="4">
    <location>
        <begin position="1"/>
        <end position="27"/>
    </location>
</feature>
<dbReference type="GO" id="GO:0000272">
    <property type="term" value="P:polysaccharide catabolic process"/>
    <property type="evidence" value="ECO:0007669"/>
    <property type="project" value="UniProtKB-KW"/>
</dbReference>
<evidence type="ECO:0000313" key="7">
    <source>
        <dbReference type="Proteomes" id="UP000321571"/>
    </source>
</evidence>
<gene>
    <name evidence="6" type="ORF">FHP06_11105</name>
</gene>
<dbReference type="PROSITE" id="PS50853">
    <property type="entry name" value="FN3"/>
    <property type="match status" value="1"/>
</dbReference>
<evidence type="ECO:0000259" key="5">
    <source>
        <dbReference type="PROSITE" id="PS50853"/>
    </source>
</evidence>
<dbReference type="Proteomes" id="UP000321571">
    <property type="component" value="Unassembled WGS sequence"/>
</dbReference>
<protein>
    <recommendedName>
        <fullName evidence="5">Fibronectin type-III domain-containing protein</fullName>
    </recommendedName>
</protein>
<dbReference type="AlphaFoldDB" id="A0A5C8NGE1"/>
<evidence type="ECO:0000256" key="1">
    <source>
        <dbReference type="ARBA" id="ARBA00023295"/>
    </source>
</evidence>
<dbReference type="RefSeq" id="WP_147686757.1">
    <property type="nucleotide sequence ID" value="NZ_VDUX01000005.1"/>
</dbReference>
<keyword evidence="4" id="KW-0732">Signal</keyword>
<dbReference type="EMBL" id="VDUX01000005">
    <property type="protein sequence ID" value="TXL57885.1"/>
    <property type="molecule type" value="Genomic_DNA"/>
</dbReference>
<dbReference type="SUPFAM" id="SSF49265">
    <property type="entry name" value="Fibronectin type III"/>
    <property type="match status" value="1"/>
</dbReference>
<dbReference type="InterPro" id="IPR036116">
    <property type="entry name" value="FN3_sf"/>
</dbReference>
<keyword evidence="7" id="KW-1185">Reference proteome</keyword>
<keyword evidence="2" id="KW-0119">Carbohydrate metabolism</keyword>
<name>A0A5C8NGE1_9ACTN</name>
<evidence type="ECO:0000313" key="6">
    <source>
        <dbReference type="EMBL" id="TXL57885.1"/>
    </source>
</evidence>
<evidence type="ECO:0000256" key="3">
    <source>
        <dbReference type="SAM" id="MobiDB-lite"/>
    </source>
</evidence>
<sequence>MKKSRLFVAGVALAATASVLGGASSTAADAPEQGTLLSPRPATPYLTDAMKSASDTLVAYAYGQPRIDGKPDLQIRRISDGALVGTFPGEDNTDLGSLRLDHDVVYRVVASQPQGKLDRLVVYNPATQAVVHTLTAGPTESVIAAGGSWLLTCLPQSGVCEGRLRTTSGVTAAVPIALEINTGVRVRSLGDTAYVQDTAGVVHEVDVTDGSFKPFQGTLPDVVGPTRVFWKKAIPGDPTHFRVEWRERSGGETQALTVAGFASAVTLLPFGTGIAGRWIPTGGTPDREAVRPIDLVANAPQPNVALGVGSTASTPDGRIVVATADTGAGRIAAVGPGSALTTIAALPVLGKPLDRVWLSGGRVAGLWSEPDQTNRVYLAQAAGSQSWSTQLAPGVSTPAGGPATGTVVDFAGGTLLSEVDAQPSNGTYRLTWDTGTKDVQSLFGAPVLGHGGTLMSRRVSSGGITTQVVEVVKTGTRLAAWGSDDPTALDGQWYWHGVSDGASLVGTNALTGKTRQVATGVTCEGAGSSIQAHGRWVALSCDNGWTRVIDTVGLIAPVTIPKSVAWLGQGFVAWFETDQDDRTVVAVRELAGAGTKHSYGPANWNVYPAVDDVDRGLVYLDTGSMPRRVDLGWVASDAITAPTITSVKSSPRTMSKPSATATISYAAKAGTAPVLGYELSYRRATSGGAFGSWTTPSSWSLLTVTSVKRTLSAGENICFRVRATDVVGTFSPWSGTTCSTSPYDDRSLSAKGTVRRVSTSGAMSGTESQLKATGATLKRSNQRAKQFRLLAYCGPKEGSVKVYIGSTRLATFSLKCSKTAKVTRNVTLSSPVSGDLKLVSASSKRVRVDGVVLYLYP</sequence>
<feature type="compositionally biased region" description="Polar residues" evidence="3">
    <location>
        <begin position="756"/>
        <end position="771"/>
    </location>
</feature>
<organism evidence="6 7">
    <name type="scientific">Aeromicrobium terrae</name>
    <dbReference type="NCBI Taxonomy" id="2498846"/>
    <lineage>
        <taxon>Bacteria</taxon>
        <taxon>Bacillati</taxon>
        <taxon>Actinomycetota</taxon>
        <taxon>Actinomycetes</taxon>
        <taxon>Propionibacteriales</taxon>
        <taxon>Nocardioidaceae</taxon>
        <taxon>Aeromicrobium</taxon>
    </lineage>
</organism>
<evidence type="ECO:0000256" key="4">
    <source>
        <dbReference type="SAM" id="SignalP"/>
    </source>
</evidence>
<keyword evidence="2" id="KW-0624">Polysaccharide degradation</keyword>
<keyword evidence="1" id="KW-0326">Glycosidase</keyword>
<dbReference type="GO" id="GO:0016798">
    <property type="term" value="F:hydrolase activity, acting on glycosyl bonds"/>
    <property type="evidence" value="ECO:0007669"/>
    <property type="project" value="UniProtKB-KW"/>
</dbReference>
<dbReference type="InterPro" id="IPR013783">
    <property type="entry name" value="Ig-like_fold"/>
</dbReference>
<dbReference type="OrthoDB" id="262125at2"/>
<evidence type="ECO:0000256" key="2">
    <source>
        <dbReference type="ARBA" id="ARBA00023326"/>
    </source>
</evidence>
<comment type="caution">
    <text evidence="6">The sequence shown here is derived from an EMBL/GenBank/DDBJ whole genome shotgun (WGS) entry which is preliminary data.</text>
</comment>
<dbReference type="Gene3D" id="2.60.40.10">
    <property type="entry name" value="Immunoglobulins"/>
    <property type="match status" value="1"/>
</dbReference>
<feature type="chain" id="PRO_5039687401" description="Fibronectin type-III domain-containing protein" evidence="4">
    <location>
        <begin position="28"/>
        <end position="857"/>
    </location>
</feature>
<accession>A0A5C8NGE1</accession>
<reference evidence="6 7" key="1">
    <citation type="submission" date="2019-06" db="EMBL/GenBank/DDBJ databases">
        <title>Aeromicrobium sp. nov., isolated from a maize field.</title>
        <authorList>
            <person name="Lin S.-Y."/>
            <person name="Tsai C.-F."/>
            <person name="Young C.-C."/>
        </authorList>
    </citation>
    <scope>NUCLEOTIDE SEQUENCE [LARGE SCALE GENOMIC DNA]</scope>
    <source>
        <strain evidence="6 7">CC-CFT486</strain>
    </source>
</reference>
<feature type="domain" description="Fibronectin type-III" evidence="5">
    <location>
        <begin position="647"/>
        <end position="744"/>
    </location>
</feature>
<dbReference type="InterPro" id="IPR003961">
    <property type="entry name" value="FN3_dom"/>
</dbReference>
<proteinExistence type="predicted"/>
<feature type="region of interest" description="Disordered" evidence="3">
    <location>
        <begin position="756"/>
        <end position="775"/>
    </location>
</feature>